<feature type="transmembrane region" description="Helical" evidence="1">
    <location>
        <begin position="61"/>
        <end position="81"/>
    </location>
</feature>
<dbReference type="STRING" id="537013.CLOSTMETH_00631"/>
<feature type="transmembrane region" description="Helical" evidence="1">
    <location>
        <begin position="88"/>
        <end position="105"/>
    </location>
</feature>
<comment type="caution">
    <text evidence="3">The sequence shown here is derived from an EMBL/GenBank/DDBJ whole genome shotgun (WGS) entry which is preliminary data.</text>
</comment>
<proteinExistence type="predicted"/>
<name>C0E9X9_9FIRM</name>
<dbReference type="AlphaFoldDB" id="C0E9X9"/>
<dbReference type="InterPro" id="IPR012429">
    <property type="entry name" value="HGSNAT_cat"/>
</dbReference>
<feature type="transmembrane region" description="Helical" evidence="1">
    <location>
        <begin position="136"/>
        <end position="153"/>
    </location>
</feature>
<feature type="transmembrane region" description="Helical" evidence="1">
    <location>
        <begin position="241"/>
        <end position="263"/>
    </location>
</feature>
<keyword evidence="1" id="KW-0812">Transmembrane</keyword>
<dbReference type="Pfam" id="PF07786">
    <property type="entry name" value="HGSNAT_cat"/>
    <property type="match status" value="1"/>
</dbReference>
<keyword evidence="1" id="KW-0472">Membrane</keyword>
<reference evidence="3 4" key="2">
    <citation type="submission" date="2009-02" db="EMBL/GenBank/DDBJ databases">
        <title>Draft genome sequence of Clostridium methylpentosum (DSM 5476).</title>
        <authorList>
            <person name="Sudarsanam P."/>
            <person name="Ley R."/>
            <person name="Guruge J."/>
            <person name="Turnbaugh P.J."/>
            <person name="Mahowald M."/>
            <person name="Liep D."/>
            <person name="Gordon J."/>
        </authorList>
    </citation>
    <scope>NUCLEOTIDE SEQUENCE [LARGE SCALE GENOMIC DNA]</scope>
    <source>
        <strain evidence="3 4">DSM 5476</strain>
    </source>
</reference>
<organism evidence="3 4">
    <name type="scientific">[Clostridium] methylpentosum DSM 5476</name>
    <dbReference type="NCBI Taxonomy" id="537013"/>
    <lineage>
        <taxon>Bacteria</taxon>
        <taxon>Bacillati</taxon>
        <taxon>Bacillota</taxon>
        <taxon>Clostridia</taxon>
        <taxon>Eubacteriales</taxon>
        <taxon>Oscillospiraceae</taxon>
        <taxon>Oscillospiraceae incertae sedis</taxon>
    </lineage>
</organism>
<accession>C0E9X9</accession>
<protein>
    <recommendedName>
        <fullName evidence="2">Heparan-alpha-glucosaminide N-acetyltransferase catalytic domain-containing protein</fullName>
    </recommendedName>
</protein>
<feature type="transmembrane region" description="Helical" evidence="1">
    <location>
        <begin position="21"/>
        <end position="41"/>
    </location>
</feature>
<feature type="transmembrane region" description="Helical" evidence="1">
    <location>
        <begin position="199"/>
        <end position="217"/>
    </location>
</feature>
<dbReference type="eggNOG" id="COG3503">
    <property type="taxonomic scope" value="Bacteria"/>
</dbReference>
<gene>
    <name evidence="3" type="ORF">CLOSTMETH_00631</name>
</gene>
<reference evidence="3 4" key="1">
    <citation type="submission" date="2009-01" db="EMBL/GenBank/DDBJ databases">
        <authorList>
            <person name="Fulton L."/>
            <person name="Clifton S."/>
            <person name="Fulton B."/>
            <person name="Xu J."/>
            <person name="Minx P."/>
            <person name="Pepin K.H."/>
            <person name="Johnson M."/>
            <person name="Bhonagiri V."/>
            <person name="Nash W.E."/>
            <person name="Mardis E.R."/>
            <person name="Wilson R.K."/>
        </authorList>
    </citation>
    <scope>NUCLEOTIDE SEQUENCE [LARGE SCALE GENOMIC DNA]</scope>
    <source>
        <strain evidence="3 4">DSM 5476</strain>
    </source>
</reference>
<feature type="domain" description="Heparan-alpha-glucosaminide N-acetyltransferase catalytic" evidence="2">
    <location>
        <begin position="19"/>
        <end position="249"/>
    </location>
</feature>
<dbReference type="EMBL" id="ACEC01000025">
    <property type="protein sequence ID" value="EEG31734.1"/>
    <property type="molecule type" value="Genomic_DNA"/>
</dbReference>
<dbReference type="Proteomes" id="UP000003340">
    <property type="component" value="Unassembled WGS sequence"/>
</dbReference>
<evidence type="ECO:0000256" key="1">
    <source>
        <dbReference type="SAM" id="Phobius"/>
    </source>
</evidence>
<keyword evidence="4" id="KW-1185">Reference proteome</keyword>
<evidence type="ECO:0000313" key="4">
    <source>
        <dbReference type="Proteomes" id="UP000003340"/>
    </source>
</evidence>
<evidence type="ECO:0000313" key="3">
    <source>
        <dbReference type="EMBL" id="EEG31734.1"/>
    </source>
</evidence>
<evidence type="ECO:0000259" key="2">
    <source>
        <dbReference type="Pfam" id="PF07786"/>
    </source>
</evidence>
<feature type="transmembrane region" description="Helical" evidence="1">
    <location>
        <begin position="111"/>
        <end position="129"/>
    </location>
</feature>
<keyword evidence="1" id="KW-1133">Transmembrane helix</keyword>
<sequence>MTKRQEAAVETAAEKPKKRIGFVDEVRGFAILCMVVYHTWFDLATLFHVELPFLFTPQMNFVRDLFAGLFIFISGSACRLSRSNLKRGFICLCGGLILTAVTYFFMPEEKILFGILHFLGLSMILFALLQKLIDKIKFPIIGILIFGLLFVLTCNIKEGVLSLGNLFSVDLPDFLYQTDILFPLGFHSETFFSSDYFPLIPWFFIFLTGSYFGVLLVKHRLPKFFYKDHIRFLSFIGRHTFIIYLLHQPVVYGVLYLIFHFVLGQG</sequence>
<dbReference type="HOGENOM" id="CLU_067755_1_0_9"/>